<feature type="region of interest" description="Disordered" evidence="1">
    <location>
        <begin position="74"/>
        <end position="94"/>
    </location>
</feature>
<evidence type="ECO:0000313" key="3">
    <source>
        <dbReference type="EMBL" id="MXO01602.1"/>
    </source>
</evidence>
<dbReference type="EMBL" id="WUML01000013">
    <property type="protein sequence ID" value="MXO01602.1"/>
    <property type="molecule type" value="Genomic_DNA"/>
</dbReference>
<keyword evidence="2" id="KW-0732">Signal</keyword>
<dbReference type="RefSeq" id="WP_160786978.1">
    <property type="nucleotide sequence ID" value="NZ_CP086610.1"/>
</dbReference>
<sequence length="94" mass="10306">MKIRTALVLLAVLASACAGQAQAFKDLPGVVPSDATEEYSNKDAPRCTQQVEVPSSDRTHWMPRSVYVCEKNGMTWSSTQPPPSSIRTLRGLDR</sequence>
<feature type="signal peptide" evidence="2">
    <location>
        <begin position="1"/>
        <end position="23"/>
    </location>
</feature>
<dbReference type="AlphaFoldDB" id="A0A6N8TEC6"/>
<reference evidence="3 4" key="1">
    <citation type="submission" date="2019-12" db="EMBL/GenBank/DDBJ databases">
        <title>Shinella granuli gen. nov., sp. nov., and proposal of the reclassification of Zoogloea ramigera ATCC 19623 as Shinella zoogloeoides sp. nov.</title>
        <authorList>
            <person name="Gao J."/>
        </authorList>
    </citation>
    <scope>NUCLEOTIDE SEQUENCE [LARGE SCALE GENOMIC DNA]</scope>
    <source>
        <strain evidence="3 4">DSM 287</strain>
    </source>
</reference>
<evidence type="ECO:0000256" key="1">
    <source>
        <dbReference type="SAM" id="MobiDB-lite"/>
    </source>
</evidence>
<dbReference type="Proteomes" id="UP000440304">
    <property type="component" value="Unassembled WGS sequence"/>
</dbReference>
<name>A0A6N8TEC6_SHIZO</name>
<evidence type="ECO:0008006" key="5">
    <source>
        <dbReference type="Google" id="ProtNLM"/>
    </source>
</evidence>
<gene>
    <name evidence="3" type="ORF">GR156_14885</name>
</gene>
<feature type="chain" id="PRO_5026675337" description="Lipoprotein" evidence="2">
    <location>
        <begin position="24"/>
        <end position="94"/>
    </location>
</feature>
<evidence type="ECO:0000313" key="4">
    <source>
        <dbReference type="Proteomes" id="UP000440304"/>
    </source>
</evidence>
<comment type="caution">
    <text evidence="3">The sequence shown here is derived from an EMBL/GenBank/DDBJ whole genome shotgun (WGS) entry which is preliminary data.</text>
</comment>
<evidence type="ECO:0000256" key="2">
    <source>
        <dbReference type="SAM" id="SignalP"/>
    </source>
</evidence>
<feature type="region of interest" description="Disordered" evidence="1">
    <location>
        <begin position="35"/>
        <end position="55"/>
    </location>
</feature>
<proteinExistence type="predicted"/>
<dbReference type="OrthoDB" id="8303807at2"/>
<dbReference type="PROSITE" id="PS51257">
    <property type="entry name" value="PROKAR_LIPOPROTEIN"/>
    <property type="match status" value="1"/>
</dbReference>
<protein>
    <recommendedName>
        <fullName evidence="5">Lipoprotein</fullName>
    </recommendedName>
</protein>
<organism evidence="3 4">
    <name type="scientific">Shinella zoogloeoides</name>
    <name type="common">Crabtreella saccharophila</name>
    <dbReference type="NCBI Taxonomy" id="352475"/>
    <lineage>
        <taxon>Bacteria</taxon>
        <taxon>Pseudomonadati</taxon>
        <taxon>Pseudomonadota</taxon>
        <taxon>Alphaproteobacteria</taxon>
        <taxon>Hyphomicrobiales</taxon>
        <taxon>Rhizobiaceae</taxon>
        <taxon>Shinella</taxon>
    </lineage>
</organism>
<accession>A0A6N8TEC6</accession>